<dbReference type="InterPro" id="IPR031325">
    <property type="entry name" value="RHS_repeat"/>
</dbReference>
<dbReference type="NCBIfam" id="TIGR01643">
    <property type="entry name" value="YD_repeat_2x"/>
    <property type="match status" value="3"/>
</dbReference>
<gene>
    <name evidence="2" type="ORF">ABQJ54_19040</name>
</gene>
<dbReference type="InterPro" id="IPR050708">
    <property type="entry name" value="T6SS_VgrG/RHS"/>
</dbReference>
<dbReference type="EMBL" id="JBFOHK010000009">
    <property type="protein sequence ID" value="MEW9573853.1"/>
    <property type="molecule type" value="Genomic_DNA"/>
</dbReference>
<evidence type="ECO:0000313" key="3">
    <source>
        <dbReference type="Proteomes" id="UP001556220"/>
    </source>
</evidence>
<comment type="caution">
    <text evidence="2">The sequence shown here is derived from an EMBL/GenBank/DDBJ whole genome shotgun (WGS) entry which is preliminary data.</text>
</comment>
<dbReference type="InterPro" id="IPR006530">
    <property type="entry name" value="YD"/>
</dbReference>
<dbReference type="InterPro" id="IPR045351">
    <property type="entry name" value="DUF6531"/>
</dbReference>
<protein>
    <submittedName>
        <fullName evidence="2">DUF6531 domain-containing protein</fullName>
    </submittedName>
</protein>
<sequence>MDALHAALIRGYVPDVISSFSPNDEFDAILSMPPNDNCTSGGSYSWGGNPPTTDWYVCVSTGVMYDINWQNAGTFIFTNQEAQPPIVQPAPINDVVVTRTFSCPAGYTQGPNACYITTPSTTVLPDKSHKTGCDKCRPSTPDPVDIAMGFMWEKVDDIGATNGPRLQRNYNSQARVIGDVSNAPAEGFGYRWRTNYSRRVRYAATAVAIGAYVERPDGQILYFNKDTSTGAWSSDPDVHSTLTETDSNGSISGWTYFDEDTGDTETYDSGGNLIRIVHLGGRALTLSYNAQGDFSTVTDDFGRSLTFSYTSSSGTTYPGFVQSVKDSAGNTWTYTYNTTYKTLTQVTNPDGSAIVYHYENTNSPQLITGVSYVPAGGTKTRYSWFTYDTNNRVTQGYDGGNANQVALTYGSNGAVTVTYTLSTNQTQTRNYTFNVVQGMPKLAAVSGNCDSRCGPKSMAFDTNGNLTSETDFNGNVTNHSYSPDGAGLETQRVEAAGTTAQRTIQTDWNEALRLPVERRTLDATNNLVNRKDWVYDTTGAVLARCEIDPTNSAASGYACNASGTVPAGVRRWTYTYCTAVDTVQCPLVGLLLTATGPRTDLAQTTTYSYYLTSSAVDCGTPGAACSQPGDLHTVTDPLGHVTTIASYDTDGRVTRTTDANGINTDLTYTPRGWLASRTVGGAQTSFGYTPYGAVSSVTDPDGVATTYGYDAAHRLVKITDAQGNYLQYTLDAAGDKTAEQVYDASGTVHQSLSRTFNPLGQLTTVVDGLSHTVFNASATGSYDANGNLVQSSDGLGIQRQSSYDALNRLVQTIDNYNGTN</sequence>
<keyword evidence="3" id="KW-1185">Reference proteome</keyword>
<name>A0ABV3QJ35_9GAMM</name>
<evidence type="ECO:0000259" key="1">
    <source>
        <dbReference type="Pfam" id="PF20148"/>
    </source>
</evidence>
<dbReference type="Proteomes" id="UP001556220">
    <property type="component" value="Unassembled WGS sequence"/>
</dbReference>
<dbReference type="Pfam" id="PF05593">
    <property type="entry name" value="RHS_repeat"/>
    <property type="match status" value="3"/>
</dbReference>
<reference evidence="2 3" key="1">
    <citation type="submission" date="2024-06" db="EMBL/GenBank/DDBJ databases">
        <authorList>
            <person name="Woo H."/>
        </authorList>
    </citation>
    <scope>NUCLEOTIDE SEQUENCE [LARGE SCALE GENOMIC DNA]</scope>
    <source>
        <strain evidence="2 3">Si-c</strain>
    </source>
</reference>
<organism evidence="2 3">
    <name type="scientific">Rhodanobacter lycopersici</name>
    <dbReference type="NCBI Taxonomy" id="3162487"/>
    <lineage>
        <taxon>Bacteria</taxon>
        <taxon>Pseudomonadati</taxon>
        <taxon>Pseudomonadota</taxon>
        <taxon>Gammaproteobacteria</taxon>
        <taxon>Lysobacterales</taxon>
        <taxon>Rhodanobacteraceae</taxon>
        <taxon>Rhodanobacter</taxon>
    </lineage>
</organism>
<dbReference type="PANTHER" id="PTHR32305:SF15">
    <property type="entry name" value="PROTEIN RHSA-RELATED"/>
    <property type="match status" value="1"/>
</dbReference>
<dbReference type="Gene3D" id="2.180.10.10">
    <property type="entry name" value="RHS repeat-associated core"/>
    <property type="match status" value="2"/>
</dbReference>
<accession>A0ABV3QJ35</accession>
<dbReference type="RefSeq" id="WP_367855913.1">
    <property type="nucleotide sequence ID" value="NZ_JBFOHK010000009.1"/>
</dbReference>
<feature type="domain" description="DUF6531" evidence="1">
    <location>
        <begin position="142"/>
        <end position="223"/>
    </location>
</feature>
<proteinExistence type="predicted"/>
<evidence type="ECO:0000313" key="2">
    <source>
        <dbReference type="EMBL" id="MEW9573853.1"/>
    </source>
</evidence>
<dbReference type="PANTHER" id="PTHR32305">
    <property type="match status" value="1"/>
</dbReference>
<dbReference type="Pfam" id="PF20148">
    <property type="entry name" value="DUF6531"/>
    <property type="match status" value="1"/>
</dbReference>